<sequence length="116" mass="13479">MPFSNEKYMAKFSPQSWICMAFVSTFDRGDLSTSEEGLQSMNSLNHHYYQSFFVHLHQGQRNTIMEKNEETELFEALRQHTMQGIFTNPVYAGNNHQAGWKLIGFPSTLAFTRLHI</sequence>
<dbReference type="KEGG" id="rue:DT065_16110"/>
<name>A0A345C2D5_9BACI</name>
<dbReference type="AlphaFoldDB" id="A0A345C2D5"/>
<reference evidence="1 2" key="1">
    <citation type="journal article" date="2018" name="J. Microbiol.">
        <title>Salicibibacter kimchii gen. nov., sp. nov., a moderately halophilic and alkalitolerant bacterium in the family Bacillaceae, isolated from kimchi.</title>
        <authorList>
            <person name="Jang J.Y."/>
            <person name="Oh Y.J."/>
            <person name="Lim S.K."/>
            <person name="Park H.K."/>
            <person name="Lee C."/>
            <person name="Kim J.Y."/>
            <person name="Lee M.A."/>
            <person name="Choi H.J."/>
        </authorList>
    </citation>
    <scope>NUCLEOTIDE SEQUENCE [LARGE SCALE GENOMIC DNA]</scope>
    <source>
        <strain evidence="1 2">NKC1-1</strain>
    </source>
</reference>
<dbReference type="Proteomes" id="UP000252100">
    <property type="component" value="Chromosome"/>
</dbReference>
<proteinExistence type="predicted"/>
<keyword evidence="2" id="KW-1185">Reference proteome</keyword>
<dbReference type="InterPro" id="IPR027056">
    <property type="entry name" value="Gluconate_2DH_su3"/>
</dbReference>
<organism evidence="1 2">
    <name type="scientific">Salicibibacter kimchii</name>
    <dbReference type="NCBI Taxonomy" id="2099786"/>
    <lineage>
        <taxon>Bacteria</taxon>
        <taxon>Bacillati</taxon>
        <taxon>Bacillota</taxon>
        <taxon>Bacilli</taxon>
        <taxon>Bacillales</taxon>
        <taxon>Bacillaceae</taxon>
        <taxon>Salicibibacter</taxon>
    </lineage>
</organism>
<protein>
    <recommendedName>
        <fullName evidence="3">Gluconate 2-dehydrogenase subunit 3 family protein</fullName>
    </recommendedName>
</protein>
<gene>
    <name evidence="1" type="ORF">DT065_16110</name>
</gene>
<accession>A0A345C2D5</accession>
<evidence type="ECO:0000313" key="2">
    <source>
        <dbReference type="Proteomes" id="UP000252100"/>
    </source>
</evidence>
<evidence type="ECO:0000313" key="1">
    <source>
        <dbReference type="EMBL" id="AXF57366.1"/>
    </source>
</evidence>
<evidence type="ECO:0008006" key="3">
    <source>
        <dbReference type="Google" id="ProtNLM"/>
    </source>
</evidence>
<dbReference type="EMBL" id="CP031092">
    <property type="protein sequence ID" value="AXF57366.1"/>
    <property type="molecule type" value="Genomic_DNA"/>
</dbReference>
<dbReference type="Pfam" id="PF13618">
    <property type="entry name" value="Gluconate_2-dh3"/>
    <property type="match status" value="1"/>
</dbReference>